<dbReference type="CDD" id="cd00303">
    <property type="entry name" value="retropepsin_like"/>
    <property type="match status" value="1"/>
</dbReference>
<feature type="compositionally biased region" description="Basic and acidic residues" evidence="1">
    <location>
        <begin position="139"/>
        <end position="148"/>
    </location>
</feature>
<evidence type="ECO:0000256" key="1">
    <source>
        <dbReference type="SAM" id="MobiDB-lite"/>
    </source>
</evidence>
<gene>
    <name evidence="2" type="ORF">B296_00008971</name>
</gene>
<proteinExistence type="predicted"/>
<evidence type="ECO:0000313" key="2">
    <source>
        <dbReference type="EMBL" id="RRT69524.1"/>
    </source>
</evidence>
<dbReference type="Gene3D" id="2.40.70.10">
    <property type="entry name" value="Acid Proteases"/>
    <property type="match status" value="1"/>
</dbReference>
<dbReference type="AlphaFoldDB" id="A0A426ZZZ0"/>
<evidence type="ECO:0008006" key="4">
    <source>
        <dbReference type="Google" id="ProtNLM"/>
    </source>
</evidence>
<organism evidence="2 3">
    <name type="scientific">Ensete ventricosum</name>
    <name type="common">Abyssinian banana</name>
    <name type="synonym">Musa ensete</name>
    <dbReference type="NCBI Taxonomy" id="4639"/>
    <lineage>
        <taxon>Eukaryota</taxon>
        <taxon>Viridiplantae</taxon>
        <taxon>Streptophyta</taxon>
        <taxon>Embryophyta</taxon>
        <taxon>Tracheophyta</taxon>
        <taxon>Spermatophyta</taxon>
        <taxon>Magnoliopsida</taxon>
        <taxon>Liliopsida</taxon>
        <taxon>Zingiberales</taxon>
        <taxon>Musaceae</taxon>
        <taxon>Ensete</taxon>
    </lineage>
</organism>
<evidence type="ECO:0000313" key="3">
    <source>
        <dbReference type="Proteomes" id="UP000287651"/>
    </source>
</evidence>
<accession>A0A426ZZZ0</accession>
<protein>
    <recommendedName>
        <fullName evidence="4">Peptidase A2 domain-containing protein</fullName>
    </recommendedName>
</protein>
<reference evidence="2 3" key="1">
    <citation type="journal article" date="2014" name="Agronomy (Basel)">
        <title>A Draft Genome Sequence for Ensete ventricosum, the Drought-Tolerant Tree Against Hunger.</title>
        <authorList>
            <person name="Harrison J."/>
            <person name="Moore K.A."/>
            <person name="Paszkiewicz K."/>
            <person name="Jones T."/>
            <person name="Grant M."/>
            <person name="Ambacheew D."/>
            <person name="Muzemil S."/>
            <person name="Studholme D.J."/>
        </authorList>
    </citation>
    <scope>NUCLEOTIDE SEQUENCE [LARGE SCALE GENOMIC DNA]</scope>
</reference>
<comment type="caution">
    <text evidence="2">The sequence shown here is derived from an EMBL/GenBank/DDBJ whole genome shotgun (WGS) entry which is preliminary data.</text>
</comment>
<dbReference type="EMBL" id="AMZH03004314">
    <property type="protein sequence ID" value="RRT69524.1"/>
    <property type="molecule type" value="Genomic_DNA"/>
</dbReference>
<dbReference type="InterPro" id="IPR021109">
    <property type="entry name" value="Peptidase_aspartic_dom_sf"/>
</dbReference>
<dbReference type="Proteomes" id="UP000287651">
    <property type="component" value="Unassembled WGS sequence"/>
</dbReference>
<dbReference type="PANTHER" id="PTHR33240">
    <property type="entry name" value="OS08G0508500 PROTEIN"/>
    <property type="match status" value="1"/>
</dbReference>
<feature type="region of interest" description="Disordered" evidence="1">
    <location>
        <begin position="127"/>
        <end position="148"/>
    </location>
</feature>
<dbReference type="SUPFAM" id="SSF50630">
    <property type="entry name" value="Acid proteases"/>
    <property type="match status" value="1"/>
</dbReference>
<dbReference type="PANTHER" id="PTHR33240:SF8">
    <property type="entry name" value="OS03G0439900 PROTEIN"/>
    <property type="match status" value="1"/>
</dbReference>
<sequence>MIDTGSSANILYLGAFHKLGMTNQDLIPMTSTLIGFTDDAITPVGIATLPVAFSDEPRTKTLMVHFMVVDLPSAYNVIIGRPTLKKLRVIVSAYHHSMKFPTSAGSGETKSDPQESRRCYLATMTIPKKGKKALVPDPQEPHSPRHST</sequence>
<name>A0A426ZZZ0_ENSVE</name>